<reference evidence="3" key="1">
    <citation type="submission" date="2017-02" db="UniProtKB">
        <authorList>
            <consortium name="WormBaseParasite"/>
        </authorList>
    </citation>
    <scope>IDENTIFICATION</scope>
</reference>
<feature type="compositionally biased region" description="Polar residues" evidence="1">
    <location>
        <begin position="180"/>
        <end position="200"/>
    </location>
</feature>
<name>A0A0R3RUI7_9BILA</name>
<evidence type="ECO:0000313" key="2">
    <source>
        <dbReference type="Proteomes" id="UP000050640"/>
    </source>
</evidence>
<accession>A0A0R3RUI7</accession>
<organism evidence="2 3">
    <name type="scientific">Elaeophora elaphi</name>
    <dbReference type="NCBI Taxonomy" id="1147741"/>
    <lineage>
        <taxon>Eukaryota</taxon>
        <taxon>Metazoa</taxon>
        <taxon>Ecdysozoa</taxon>
        <taxon>Nematoda</taxon>
        <taxon>Chromadorea</taxon>
        <taxon>Rhabditida</taxon>
        <taxon>Spirurina</taxon>
        <taxon>Spiruromorpha</taxon>
        <taxon>Filarioidea</taxon>
        <taxon>Onchocercidae</taxon>
        <taxon>Elaeophora</taxon>
    </lineage>
</organism>
<protein>
    <submittedName>
        <fullName evidence="3">Enhancer of mRNA-decapping protein 3</fullName>
    </submittedName>
</protein>
<feature type="region of interest" description="Disordered" evidence="1">
    <location>
        <begin position="124"/>
        <end position="145"/>
    </location>
</feature>
<sequence length="604" mass="68720">MDVSGGGVMAVLMTLTSSSRTAAMFIQDGMIDVQVCRQTRIYAQQRVVGMSTKSITCGQVLIDMKTRITSYGPHNGIIVHYGIQQEPSMFWPYVLNAPPNSPAIQRNDTARTFATIHCPTIAEAKGDNGGNKSASPASNAHYQSTAEDEISNDNFKAFEQLRLNVFETDPLMAQIASTSSSNYKSDSGRTISQISKGRVSSTRKPRIVAENVDYHRDIEKASKNDISNQNMREQELTSTTRIDSNLIPIKESFKRTAISYNDHHTDEVAKYDYNQIEKEFANDLSLRKFSSVKIDQKMIDKFTKGQRTSDRDRRFLEHLTSSFAPPSNHQRKQCRSTPNLCEVQFDQREVPEQLYHLYETQDAFGNLLQQFETENEIKEQIPPRSSSLNLSTYHDEKHGDFMQNFGLPLIPENLTQRLRFKEDNHRESEYLHHHSQPSTEIFNDADILRYTCDSLYAPSVLIPTSSNKVQESVISTKSDEIEISADVIKNVPPEKTALEYSEVPVEIPPAMNSQQLMVINEEKEKPSRQKSVKKTENFESTLEELKCSDTDIYSIRSGEVISIKPILHTLSRKSSLRKKVRFPIESPRVIALEHRLLIDDFHPL</sequence>
<evidence type="ECO:0000313" key="3">
    <source>
        <dbReference type="WBParaSite" id="EEL_0000569201-mRNA-1"/>
    </source>
</evidence>
<proteinExistence type="predicted"/>
<keyword evidence="2" id="KW-1185">Reference proteome</keyword>
<dbReference type="WBParaSite" id="EEL_0000569201-mRNA-1">
    <property type="protein sequence ID" value="EEL_0000569201-mRNA-1"/>
    <property type="gene ID" value="EEL_0000569201"/>
</dbReference>
<dbReference type="AlphaFoldDB" id="A0A0R3RUI7"/>
<evidence type="ECO:0000256" key="1">
    <source>
        <dbReference type="SAM" id="MobiDB-lite"/>
    </source>
</evidence>
<feature type="compositionally biased region" description="Polar residues" evidence="1">
    <location>
        <begin position="130"/>
        <end position="145"/>
    </location>
</feature>
<feature type="region of interest" description="Disordered" evidence="1">
    <location>
        <begin position="180"/>
        <end position="203"/>
    </location>
</feature>
<dbReference type="Proteomes" id="UP000050640">
    <property type="component" value="Unplaced"/>
</dbReference>